<feature type="coiled-coil region" evidence="1">
    <location>
        <begin position="86"/>
        <end position="113"/>
    </location>
</feature>
<feature type="region of interest" description="Disordered" evidence="2">
    <location>
        <begin position="143"/>
        <end position="180"/>
    </location>
</feature>
<evidence type="ECO:0000256" key="2">
    <source>
        <dbReference type="SAM" id="MobiDB-lite"/>
    </source>
</evidence>
<sequence length="224" mass="25214">MASAEIRRVHFKPEARSRDERMFFSEKTYARSRPPPSLQRRARAASLPSTQCRRRSIVAMIPPSVCTIIDNIRKNVNEIHGGKFRQAKFHKELNELRAQYAKLGERKSLEQAEKIVRNKLRKKGSKSLFLHRLEQQDVAAANVGSPSMGASQGTHGTQATQGTQKSARRAGRKNKKEKVLSAKCVAEMVRRHRVDARLVAMATTSTKTSRNRSPHYANESALIG</sequence>
<name>A0A830HUC4_9CHLO</name>
<dbReference type="AlphaFoldDB" id="A0A830HUC4"/>
<feature type="region of interest" description="Disordered" evidence="2">
    <location>
        <begin position="26"/>
        <end position="46"/>
    </location>
</feature>
<evidence type="ECO:0000313" key="4">
    <source>
        <dbReference type="Proteomes" id="UP000660262"/>
    </source>
</evidence>
<dbReference type="EMBL" id="BNJQ01000021">
    <property type="protein sequence ID" value="GHP08539.1"/>
    <property type="molecule type" value="Genomic_DNA"/>
</dbReference>
<proteinExistence type="predicted"/>
<accession>A0A830HUC4</accession>
<organism evidence="3 4">
    <name type="scientific">Pycnococcus provasolii</name>
    <dbReference type="NCBI Taxonomy" id="41880"/>
    <lineage>
        <taxon>Eukaryota</taxon>
        <taxon>Viridiplantae</taxon>
        <taxon>Chlorophyta</taxon>
        <taxon>Pseudoscourfieldiophyceae</taxon>
        <taxon>Pseudoscourfieldiales</taxon>
        <taxon>Pycnococcaceae</taxon>
        <taxon>Pycnococcus</taxon>
    </lineage>
</organism>
<feature type="compositionally biased region" description="Low complexity" evidence="2">
    <location>
        <begin position="149"/>
        <end position="164"/>
    </location>
</feature>
<protein>
    <submittedName>
        <fullName evidence="3">Uncharacterized protein</fullName>
    </submittedName>
</protein>
<comment type="caution">
    <text evidence="3">The sequence shown here is derived from an EMBL/GenBank/DDBJ whole genome shotgun (WGS) entry which is preliminary data.</text>
</comment>
<evidence type="ECO:0000256" key="1">
    <source>
        <dbReference type="SAM" id="Coils"/>
    </source>
</evidence>
<evidence type="ECO:0000313" key="3">
    <source>
        <dbReference type="EMBL" id="GHP08539.1"/>
    </source>
</evidence>
<keyword evidence="4" id="KW-1185">Reference proteome</keyword>
<reference evidence="3" key="1">
    <citation type="submission" date="2020-10" db="EMBL/GenBank/DDBJ databases">
        <title>Unveiling of a novel bifunctional photoreceptor, Dualchrome1, isolated from a cosmopolitan green alga.</title>
        <authorList>
            <person name="Suzuki S."/>
            <person name="Kawachi M."/>
        </authorList>
    </citation>
    <scope>NUCLEOTIDE SEQUENCE</scope>
    <source>
        <strain evidence="3">NIES 2893</strain>
    </source>
</reference>
<feature type="region of interest" description="Disordered" evidence="2">
    <location>
        <begin position="202"/>
        <end position="224"/>
    </location>
</feature>
<keyword evidence="1" id="KW-0175">Coiled coil</keyword>
<dbReference type="Proteomes" id="UP000660262">
    <property type="component" value="Unassembled WGS sequence"/>
</dbReference>
<feature type="compositionally biased region" description="Basic residues" evidence="2">
    <location>
        <begin position="166"/>
        <end position="176"/>
    </location>
</feature>
<gene>
    <name evidence="3" type="ORF">PPROV_000727700</name>
</gene>